<evidence type="ECO:0000313" key="1">
    <source>
        <dbReference type="EMBL" id="QDT55808.1"/>
    </source>
</evidence>
<organism evidence="1 2">
    <name type="scientific">Caulifigura coniformis</name>
    <dbReference type="NCBI Taxonomy" id="2527983"/>
    <lineage>
        <taxon>Bacteria</taxon>
        <taxon>Pseudomonadati</taxon>
        <taxon>Planctomycetota</taxon>
        <taxon>Planctomycetia</taxon>
        <taxon>Planctomycetales</taxon>
        <taxon>Planctomycetaceae</taxon>
        <taxon>Caulifigura</taxon>
    </lineage>
</organism>
<dbReference type="RefSeq" id="WP_145032140.1">
    <property type="nucleotide sequence ID" value="NZ_CP036271.1"/>
</dbReference>
<name>A0A517SI55_9PLAN</name>
<dbReference type="InParanoid" id="A0A517SI55"/>
<keyword evidence="2" id="KW-1185">Reference proteome</keyword>
<dbReference type="SUPFAM" id="SSF144059">
    <property type="entry name" value="ImpE-like"/>
    <property type="match status" value="1"/>
</dbReference>
<reference evidence="1 2" key="1">
    <citation type="submission" date="2019-02" db="EMBL/GenBank/DDBJ databases">
        <title>Deep-cultivation of Planctomycetes and their phenomic and genomic characterization uncovers novel biology.</title>
        <authorList>
            <person name="Wiegand S."/>
            <person name="Jogler M."/>
            <person name="Boedeker C."/>
            <person name="Pinto D."/>
            <person name="Vollmers J."/>
            <person name="Rivas-Marin E."/>
            <person name="Kohn T."/>
            <person name="Peeters S.H."/>
            <person name="Heuer A."/>
            <person name="Rast P."/>
            <person name="Oberbeckmann S."/>
            <person name="Bunk B."/>
            <person name="Jeske O."/>
            <person name="Meyerdierks A."/>
            <person name="Storesund J.E."/>
            <person name="Kallscheuer N."/>
            <person name="Luecker S."/>
            <person name="Lage O.M."/>
            <person name="Pohl T."/>
            <person name="Merkel B.J."/>
            <person name="Hornburger P."/>
            <person name="Mueller R.-W."/>
            <person name="Bruemmer F."/>
            <person name="Labrenz M."/>
            <person name="Spormann A.M."/>
            <person name="Op den Camp H."/>
            <person name="Overmann J."/>
            <person name="Amann R."/>
            <person name="Jetten M.S.M."/>
            <person name="Mascher T."/>
            <person name="Medema M.H."/>
            <person name="Devos D.P."/>
            <person name="Kaster A.-K."/>
            <person name="Ovreas L."/>
            <person name="Rohde M."/>
            <person name="Galperin M.Y."/>
            <person name="Jogler C."/>
        </authorList>
    </citation>
    <scope>NUCLEOTIDE SEQUENCE [LARGE SCALE GENOMIC DNA]</scope>
    <source>
        <strain evidence="1 2">Pan44</strain>
    </source>
</reference>
<dbReference type="AlphaFoldDB" id="A0A517SI55"/>
<dbReference type="Gene3D" id="1.25.40.10">
    <property type="entry name" value="Tetratricopeptide repeat domain"/>
    <property type="match status" value="1"/>
</dbReference>
<dbReference type="InterPro" id="IPR009211">
    <property type="entry name" value="TagJ"/>
</dbReference>
<dbReference type="InterPro" id="IPR011990">
    <property type="entry name" value="TPR-like_helical_dom_sf"/>
</dbReference>
<dbReference type="EMBL" id="CP036271">
    <property type="protein sequence ID" value="QDT55808.1"/>
    <property type="molecule type" value="Genomic_DNA"/>
</dbReference>
<evidence type="ECO:0000313" key="2">
    <source>
        <dbReference type="Proteomes" id="UP000315700"/>
    </source>
</evidence>
<dbReference type="Pfam" id="PF07024">
    <property type="entry name" value="ImpE"/>
    <property type="match status" value="1"/>
</dbReference>
<dbReference type="OrthoDB" id="5416084at2"/>
<proteinExistence type="predicted"/>
<protein>
    <submittedName>
        <fullName evidence="1">ImpE protein</fullName>
    </submittedName>
</protein>
<accession>A0A517SI55</accession>
<dbReference type="Proteomes" id="UP000315700">
    <property type="component" value="Chromosome"/>
</dbReference>
<sequence>MTAAELFHIGKLSEAVEAAIAEVKDQPGDLARRTLLFALLSFSGDLERARRQIDVVGNQAALSEAPIYHSLLAAEELRRKVLTEGLRPKFFEEPPARIEKHLQAIGQLAARQFSEAETLLRAAEEERPEFSGELNGTPFDDFADANDVTRSIFEFQQGRDYYWIPCDQLAHVQVVMPEPIRPRDLYWAPCQVILKSGATQRGFTPVMYVNSWQSSTDELKLGLQTTFRDDGGVYTGFGRKQFVAGEGDPTVFDLGDLTFA</sequence>
<gene>
    <name evidence="1" type="ORF">Pan44_38560</name>
</gene>
<dbReference type="KEGG" id="ccos:Pan44_38560"/>